<dbReference type="EMBL" id="JMSE01000336">
    <property type="protein sequence ID" value="KDN70512.1"/>
    <property type="molecule type" value="Genomic_DNA"/>
</dbReference>
<name>A0A066XNK5_COLSU</name>
<accession>A0A066XNK5</accession>
<dbReference type="GO" id="GO:0005975">
    <property type="term" value="P:carbohydrate metabolic process"/>
    <property type="evidence" value="ECO:0007669"/>
    <property type="project" value="InterPro"/>
</dbReference>
<dbReference type="AlphaFoldDB" id="A0A066XNK5"/>
<dbReference type="InterPro" id="IPR027414">
    <property type="entry name" value="GH95_N_dom"/>
</dbReference>
<dbReference type="InterPro" id="IPR054363">
    <property type="entry name" value="GH95_cat"/>
</dbReference>
<dbReference type="Proteomes" id="UP000027238">
    <property type="component" value="Unassembled WGS sequence"/>
</dbReference>
<evidence type="ECO:0000259" key="4">
    <source>
        <dbReference type="Pfam" id="PF22124"/>
    </source>
</evidence>
<dbReference type="HOGENOM" id="CLU_004617_2_1_1"/>
<keyword evidence="6" id="KW-1185">Reference proteome</keyword>
<dbReference type="OrthoDB" id="2848340at2759"/>
<dbReference type="InterPro" id="IPR016518">
    <property type="entry name" value="Alpha-L-fucosidase"/>
</dbReference>
<dbReference type="STRING" id="1173701.A0A066XNK5"/>
<dbReference type="eggNOG" id="ENOG502S018">
    <property type="taxonomic scope" value="Eukaryota"/>
</dbReference>
<dbReference type="OMA" id="HGIWVTG"/>
<proteinExistence type="predicted"/>
<dbReference type="Pfam" id="PF21307">
    <property type="entry name" value="Glyco_hydro_95_C"/>
    <property type="match status" value="1"/>
</dbReference>
<sequence>MVPLALLVACLWMEAAAADNSPSHMLWFPTQATDYKSSLPLGNGRLGVTIGGYPDEWIIMNEDSVWSGRKQDRINPNAPGALARIRQKLDAGTIHAAEADFGGSLAGNPSRPRTFEPAGNLNVVTGHDGLSDVNRTLDLQTGFYSHSYTSNGVRYTREAVVSAPANVFAMQFTADSPGKIAFALYMSRDKGVDSVVTNSDQTHCITMKAHGSDDPSYQFTSRACLTTQGGTVTTDANKGNALHVSGADSVVLWWDAETAFYSPQWEQVLTNRLTAAMESTFDTIAKAAIADHQKYYDRVSFNVGATAPAARYNTVDRIGNIQKTWDLNSDPELLALMWNYGRYLLICSSRPGSLPPNLQGVWNDNMNPAWGSLYTVNINLQMNYWAANTAGLGDLMQPLWDLLKTAATSGVDCAERMYNATGWVVHHNLDLWGDCAPADGSGPWAPWTLAGAWLLSHASEHYRFTRNDTFAKLIALPLMSSALDFYTSFAVVSEGQIKIYPSTSPENQYAMKRRGVLVGMDITPTSDRALLWDLTTSFIELSEAVNSTEGVTRAQAFLAQIPPHAVNPSNGRLLEWSKDFHEAEPGHRHFSPLYGLHPGHQYSPLKNPDLFKAAQLLHQHRTDSGSGSTGWSRMWSACLHAREFLGDAVVDDFVEMIATYTLSNLWAITSKVFQIDANFGLVEAVNEVFLQSHLDGLVHLGPALPTKALANGSFTGWKARGGFQVDATWQNSHITMATIVASVDGPLSIRVENGREFKVNGNPYTAPIQAKKGQTYTINPL</sequence>
<dbReference type="Pfam" id="PF14498">
    <property type="entry name" value="Glyco_hyd_65N_2"/>
    <property type="match status" value="1"/>
</dbReference>
<dbReference type="PIRSF" id="PIRSF007663">
    <property type="entry name" value="UCP007663"/>
    <property type="match status" value="1"/>
</dbReference>
<dbReference type="InterPro" id="IPR008928">
    <property type="entry name" value="6-hairpin_glycosidase_sf"/>
</dbReference>
<dbReference type="Gene3D" id="2.60.40.1180">
    <property type="entry name" value="Golgi alpha-mannosidase II"/>
    <property type="match status" value="1"/>
</dbReference>
<evidence type="ECO:0000313" key="6">
    <source>
        <dbReference type="Proteomes" id="UP000027238"/>
    </source>
</evidence>
<dbReference type="Pfam" id="PF22124">
    <property type="entry name" value="Glyco_hydro_95_cat"/>
    <property type="match status" value="1"/>
</dbReference>
<keyword evidence="1" id="KW-0732">Signal</keyword>
<evidence type="ECO:0000259" key="2">
    <source>
        <dbReference type="Pfam" id="PF14498"/>
    </source>
</evidence>
<feature type="signal peptide" evidence="1">
    <location>
        <begin position="1"/>
        <end position="18"/>
    </location>
</feature>
<dbReference type="InterPro" id="IPR013780">
    <property type="entry name" value="Glyco_hydro_b"/>
</dbReference>
<reference evidence="6" key="1">
    <citation type="journal article" date="2014" name="Genome Announc.">
        <title>Draft genome sequence of Colletotrichum sublineola, a destructive pathogen of cultivated sorghum.</title>
        <authorList>
            <person name="Baroncelli R."/>
            <person name="Sanz-Martin J.M."/>
            <person name="Rech G.E."/>
            <person name="Sukno S.A."/>
            <person name="Thon M.R."/>
        </authorList>
    </citation>
    <scope>NUCLEOTIDE SEQUENCE [LARGE SCALE GENOMIC DNA]</scope>
    <source>
        <strain evidence="6">TX430BB</strain>
    </source>
</reference>
<feature type="domain" description="Glycosyl hydrolase family 95 N-terminal" evidence="2">
    <location>
        <begin position="26"/>
        <end position="261"/>
    </location>
</feature>
<feature type="chain" id="PRO_5001634175" evidence="1">
    <location>
        <begin position="19"/>
        <end position="781"/>
    </location>
</feature>
<dbReference type="Gene3D" id="2.70.98.50">
    <property type="entry name" value="putative glycoside hydrolase family protein from bacillus halodurans"/>
    <property type="match status" value="1"/>
</dbReference>
<evidence type="ECO:0000259" key="3">
    <source>
        <dbReference type="Pfam" id="PF21307"/>
    </source>
</evidence>
<evidence type="ECO:0000313" key="5">
    <source>
        <dbReference type="EMBL" id="KDN70512.1"/>
    </source>
</evidence>
<protein>
    <submittedName>
        <fullName evidence="5">Uncharacterized protein</fullName>
    </submittedName>
</protein>
<dbReference type="PANTHER" id="PTHR31084">
    <property type="entry name" value="ALPHA-L-FUCOSIDASE 2"/>
    <property type="match status" value="1"/>
</dbReference>
<evidence type="ECO:0000256" key="1">
    <source>
        <dbReference type="SAM" id="SignalP"/>
    </source>
</evidence>
<gene>
    <name evidence="5" type="ORF">CSUB01_10816</name>
</gene>
<dbReference type="PANTHER" id="PTHR31084:SF0">
    <property type="entry name" value="ALPHA-L-FUCOSIDASE 2"/>
    <property type="match status" value="1"/>
</dbReference>
<organism evidence="5 6">
    <name type="scientific">Colletotrichum sublineola</name>
    <name type="common">Sorghum anthracnose fungus</name>
    <dbReference type="NCBI Taxonomy" id="1173701"/>
    <lineage>
        <taxon>Eukaryota</taxon>
        <taxon>Fungi</taxon>
        <taxon>Dikarya</taxon>
        <taxon>Ascomycota</taxon>
        <taxon>Pezizomycotina</taxon>
        <taxon>Sordariomycetes</taxon>
        <taxon>Hypocreomycetidae</taxon>
        <taxon>Glomerellales</taxon>
        <taxon>Glomerellaceae</taxon>
        <taxon>Colletotrichum</taxon>
        <taxon>Colletotrichum graminicola species complex</taxon>
    </lineage>
</organism>
<comment type="caution">
    <text evidence="5">The sequence shown here is derived from an EMBL/GenBank/DDBJ whole genome shotgun (WGS) entry which is preliminary data.</text>
</comment>
<feature type="domain" description="Glycosyl hydrolase family 95 catalytic" evidence="4">
    <location>
        <begin position="281"/>
        <end position="688"/>
    </location>
</feature>
<dbReference type="InterPro" id="IPR049053">
    <property type="entry name" value="AFCA-like_C"/>
</dbReference>
<dbReference type="SUPFAM" id="SSF48208">
    <property type="entry name" value="Six-hairpin glycosidases"/>
    <property type="match status" value="1"/>
</dbReference>
<dbReference type="GO" id="GO:0004560">
    <property type="term" value="F:alpha-L-fucosidase activity"/>
    <property type="evidence" value="ECO:0007669"/>
    <property type="project" value="InterPro"/>
</dbReference>
<feature type="domain" description="Alpha fucosidase A-like C-terminal" evidence="3">
    <location>
        <begin position="691"/>
        <end position="774"/>
    </location>
</feature>